<proteinExistence type="predicted"/>
<feature type="DNA-binding region" description="Homeobox" evidence="5">
    <location>
        <begin position="123"/>
        <end position="182"/>
    </location>
</feature>
<sequence length="239" mass="27797">MASSSGRFSAFQHVNPSSCVLNSSFSIRSLLDLPEENEEKCARSSRDGSPVENYPASLPLVPQVIRPAMVHHYADNVPRTTLMNWQDLGFPPHWEYGGLSSRDQAFPIGINIFPKKRRRPMRKKKQRPLFSPHQIQTMEKEFEKQRYVTEDKRAQLALEVNLTETQVKTWFQNRRTKWKKETRDEASATTRRPSQEDMEHVSLATQRINPFWQNIYVSDKLVNPFRVVAPYYAAPIFST</sequence>
<feature type="region of interest" description="Disordered" evidence="7">
    <location>
        <begin position="178"/>
        <end position="200"/>
    </location>
</feature>
<feature type="domain" description="Homeobox" evidence="8">
    <location>
        <begin position="121"/>
        <end position="181"/>
    </location>
</feature>
<gene>
    <name evidence="9" type="ORF">OS493_001421</name>
</gene>
<evidence type="ECO:0000256" key="6">
    <source>
        <dbReference type="RuleBase" id="RU000682"/>
    </source>
</evidence>
<evidence type="ECO:0000256" key="5">
    <source>
        <dbReference type="PROSITE-ProRule" id="PRU00108"/>
    </source>
</evidence>
<evidence type="ECO:0000313" key="9">
    <source>
        <dbReference type="EMBL" id="KAJ7381300.1"/>
    </source>
</evidence>
<dbReference type="InterPro" id="IPR020479">
    <property type="entry name" value="HD_metazoa"/>
</dbReference>
<evidence type="ECO:0000256" key="1">
    <source>
        <dbReference type="ARBA" id="ARBA00004123"/>
    </source>
</evidence>
<dbReference type="PROSITE" id="PS00027">
    <property type="entry name" value="HOMEOBOX_1"/>
    <property type="match status" value="1"/>
</dbReference>
<dbReference type="InterPro" id="IPR001356">
    <property type="entry name" value="HD"/>
</dbReference>
<evidence type="ECO:0000259" key="8">
    <source>
        <dbReference type="PROSITE" id="PS50071"/>
    </source>
</evidence>
<keyword evidence="3 5" id="KW-0371">Homeobox</keyword>
<evidence type="ECO:0000256" key="4">
    <source>
        <dbReference type="ARBA" id="ARBA00023242"/>
    </source>
</evidence>
<dbReference type="GO" id="GO:0005634">
    <property type="term" value="C:nucleus"/>
    <property type="evidence" value="ECO:0007669"/>
    <property type="project" value="UniProtKB-SubCell"/>
</dbReference>
<protein>
    <recommendedName>
        <fullName evidence="8">Homeobox domain-containing protein</fullName>
    </recommendedName>
</protein>
<dbReference type="PROSITE" id="PS50071">
    <property type="entry name" value="HOMEOBOX_2"/>
    <property type="match status" value="1"/>
</dbReference>
<keyword evidence="2 5" id="KW-0238">DNA-binding</keyword>
<dbReference type="SUPFAM" id="SSF46689">
    <property type="entry name" value="Homeodomain-like"/>
    <property type="match status" value="1"/>
</dbReference>
<dbReference type="InterPro" id="IPR009057">
    <property type="entry name" value="Homeodomain-like_sf"/>
</dbReference>
<dbReference type="PANTHER" id="PTHR24333:SF5">
    <property type="entry name" value="VENT HOMEOBOX"/>
    <property type="match status" value="1"/>
</dbReference>
<keyword evidence="4 5" id="KW-0539">Nucleus</keyword>
<evidence type="ECO:0000256" key="7">
    <source>
        <dbReference type="SAM" id="MobiDB-lite"/>
    </source>
</evidence>
<reference evidence="9" key="1">
    <citation type="submission" date="2023-01" db="EMBL/GenBank/DDBJ databases">
        <title>Genome assembly of the deep-sea coral Lophelia pertusa.</title>
        <authorList>
            <person name="Herrera S."/>
            <person name="Cordes E."/>
        </authorList>
    </citation>
    <scope>NUCLEOTIDE SEQUENCE</scope>
    <source>
        <strain evidence="9">USNM1676648</strain>
        <tissue evidence="9">Polyp</tissue>
    </source>
</reference>
<dbReference type="Pfam" id="PF00046">
    <property type="entry name" value="Homeodomain"/>
    <property type="match status" value="1"/>
</dbReference>
<dbReference type="EMBL" id="MU826350">
    <property type="protein sequence ID" value="KAJ7381300.1"/>
    <property type="molecule type" value="Genomic_DNA"/>
</dbReference>
<dbReference type="Proteomes" id="UP001163046">
    <property type="component" value="Unassembled WGS sequence"/>
</dbReference>
<dbReference type="AlphaFoldDB" id="A0A9X0CZH8"/>
<dbReference type="SMART" id="SM00389">
    <property type="entry name" value="HOX"/>
    <property type="match status" value="1"/>
</dbReference>
<dbReference type="Gene3D" id="1.10.10.60">
    <property type="entry name" value="Homeodomain-like"/>
    <property type="match status" value="1"/>
</dbReference>
<dbReference type="InterPro" id="IPR050848">
    <property type="entry name" value="Homeobox_TF"/>
</dbReference>
<comment type="caution">
    <text evidence="9">The sequence shown here is derived from an EMBL/GenBank/DDBJ whole genome shotgun (WGS) entry which is preliminary data.</text>
</comment>
<keyword evidence="10" id="KW-1185">Reference proteome</keyword>
<dbReference type="OrthoDB" id="5971575at2759"/>
<dbReference type="GO" id="GO:0003677">
    <property type="term" value="F:DNA binding"/>
    <property type="evidence" value="ECO:0007669"/>
    <property type="project" value="UniProtKB-UniRule"/>
</dbReference>
<evidence type="ECO:0000313" key="10">
    <source>
        <dbReference type="Proteomes" id="UP001163046"/>
    </source>
</evidence>
<dbReference type="PANTHER" id="PTHR24333">
    <property type="entry name" value="HOMEO BOX HB9 LIKE A-RELATED"/>
    <property type="match status" value="1"/>
</dbReference>
<name>A0A9X0CZH8_9CNID</name>
<organism evidence="9 10">
    <name type="scientific">Desmophyllum pertusum</name>
    <dbReference type="NCBI Taxonomy" id="174260"/>
    <lineage>
        <taxon>Eukaryota</taxon>
        <taxon>Metazoa</taxon>
        <taxon>Cnidaria</taxon>
        <taxon>Anthozoa</taxon>
        <taxon>Hexacorallia</taxon>
        <taxon>Scleractinia</taxon>
        <taxon>Caryophylliina</taxon>
        <taxon>Caryophylliidae</taxon>
        <taxon>Desmophyllum</taxon>
    </lineage>
</organism>
<dbReference type="GO" id="GO:0000981">
    <property type="term" value="F:DNA-binding transcription factor activity, RNA polymerase II-specific"/>
    <property type="evidence" value="ECO:0007669"/>
    <property type="project" value="InterPro"/>
</dbReference>
<accession>A0A9X0CZH8</accession>
<dbReference type="CDD" id="cd00086">
    <property type="entry name" value="homeodomain"/>
    <property type="match status" value="1"/>
</dbReference>
<dbReference type="PRINTS" id="PR00024">
    <property type="entry name" value="HOMEOBOX"/>
</dbReference>
<evidence type="ECO:0000256" key="2">
    <source>
        <dbReference type="ARBA" id="ARBA00023125"/>
    </source>
</evidence>
<comment type="subcellular location">
    <subcellularLocation>
        <location evidence="1 5 6">Nucleus</location>
    </subcellularLocation>
</comment>
<evidence type="ECO:0000256" key="3">
    <source>
        <dbReference type="ARBA" id="ARBA00023155"/>
    </source>
</evidence>
<dbReference type="InterPro" id="IPR017970">
    <property type="entry name" value="Homeobox_CS"/>
</dbReference>